<keyword evidence="1" id="KW-0812">Transmembrane</keyword>
<dbReference type="InterPro" id="IPR032092">
    <property type="entry name" value="PilW"/>
</dbReference>
<dbReference type="OrthoDB" id="5296662at2"/>
<name>A0A5C6Q9Q0_9GAMM</name>
<evidence type="ECO:0000313" key="4">
    <source>
        <dbReference type="Proteomes" id="UP000321525"/>
    </source>
</evidence>
<keyword evidence="1" id="KW-0472">Membrane</keyword>
<evidence type="ECO:0000256" key="1">
    <source>
        <dbReference type="SAM" id="Phobius"/>
    </source>
</evidence>
<dbReference type="PROSITE" id="PS00409">
    <property type="entry name" value="PROKAR_NTER_METHYL"/>
    <property type="match status" value="1"/>
</dbReference>
<proteinExistence type="predicted"/>
<keyword evidence="4" id="KW-1185">Reference proteome</keyword>
<dbReference type="EMBL" id="VOLR01000023">
    <property type="protein sequence ID" value="TWX56408.1"/>
    <property type="molecule type" value="Genomic_DNA"/>
</dbReference>
<sequence>MVNAQRGFSLIEIFISLAVGLMLLLGVLSVFVGMKTTTVETTSYGELQENGRYAISLLSDDLLRQGFWGDLSGNLDVSGLISSPVPTTVAGDCIGEGVNNASFPAAIGHFRTLWGKTVNNASLMGCITNAKLGSDVIQLKRAVSATTALGDISSDKYYIISNPNTAGIFAGGAAVPTLNFGQVWEYQQHIYYVREDNQGTNKVPVLVQGRLQNKASVMNLDMVVEGIEYIRFMYGVDTTNNGVVNAFIAADEMTTAYWDNESNVRILAVKIFVLARNILPDRNYENLNSYQLGDIALDFIDGDGKGDNYRRLLFSSTITLYNARVDSWP</sequence>
<dbReference type="GO" id="GO:0043683">
    <property type="term" value="P:type IV pilus assembly"/>
    <property type="evidence" value="ECO:0007669"/>
    <property type="project" value="InterPro"/>
</dbReference>
<accession>A0A5C6Q9Q0</accession>
<evidence type="ECO:0000313" key="2">
    <source>
        <dbReference type="EMBL" id="TWX56408.1"/>
    </source>
</evidence>
<evidence type="ECO:0000313" key="3">
    <source>
        <dbReference type="EMBL" id="TWX65382.1"/>
    </source>
</evidence>
<dbReference type="EMBL" id="VOLQ01000024">
    <property type="protein sequence ID" value="TWX65382.1"/>
    <property type="molecule type" value="Genomic_DNA"/>
</dbReference>
<protein>
    <submittedName>
        <fullName evidence="3">Prepilin-type cleavage/methylation domain-containing protein</fullName>
    </submittedName>
</protein>
<dbReference type="RefSeq" id="WP_146800302.1">
    <property type="nucleotide sequence ID" value="NZ_VOLP01000022.1"/>
</dbReference>
<dbReference type="Proteomes" id="UP000321525">
    <property type="component" value="Unassembled WGS sequence"/>
</dbReference>
<organism evidence="3 5">
    <name type="scientific">Colwellia hornerae</name>
    <dbReference type="NCBI Taxonomy" id="89402"/>
    <lineage>
        <taxon>Bacteria</taxon>
        <taxon>Pseudomonadati</taxon>
        <taxon>Pseudomonadota</taxon>
        <taxon>Gammaproteobacteria</taxon>
        <taxon>Alteromonadales</taxon>
        <taxon>Colwelliaceae</taxon>
        <taxon>Colwellia</taxon>
    </lineage>
</organism>
<dbReference type="AlphaFoldDB" id="A0A5C6Q9Q0"/>
<dbReference type="InterPro" id="IPR012902">
    <property type="entry name" value="N_methyl_site"/>
</dbReference>
<feature type="transmembrane region" description="Helical" evidence="1">
    <location>
        <begin position="12"/>
        <end position="34"/>
    </location>
</feature>
<dbReference type="Pfam" id="PF16074">
    <property type="entry name" value="PilW"/>
    <property type="match status" value="1"/>
</dbReference>
<gene>
    <name evidence="2" type="ORF">ESZ26_15145</name>
    <name evidence="3" type="ORF">ESZ27_12710</name>
</gene>
<keyword evidence="1" id="KW-1133">Transmembrane helix</keyword>
<comment type="caution">
    <text evidence="3">The sequence shown here is derived from an EMBL/GenBank/DDBJ whole genome shotgun (WGS) entry which is preliminary data.</text>
</comment>
<reference evidence="3 5" key="1">
    <citation type="submission" date="2019-07" db="EMBL/GenBank/DDBJ databases">
        <title>Genomes of sea-ice associated Colwellia species.</title>
        <authorList>
            <person name="Bowman J.P."/>
        </authorList>
    </citation>
    <scope>NUCLEOTIDE SEQUENCE [LARGE SCALE GENOMIC DNA]</scope>
    <source>
        <strain evidence="2 4">ACAM 607</strain>
        <strain evidence="3 5">IC036</strain>
    </source>
</reference>
<dbReference type="Proteomes" id="UP000321917">
    <property type="component" value="Unassembled WGS sequence"/>
</dbReference>
<evidence type="ECO:0000313" key="5">
    <source>
        <dbReference type="Proteomes" id="UP000321917"/>
    </source>
</evidence>